<dbReference type="AlphaFoldDB" id="A0A8X6Y062"/>
<gene>
    <name evidence="1" type="ORF">TNIN_146961</name>
</gene>
<name>A0A8X6Y062_9ARAC</name>
<dbReference type="EMBL" id="BMAV01013981">
    <property type="protein sequence ID" value="GFY61965.1"/>
    <property type="molecule type" value="Genomic_DNA"/>
</dbReference>
<evidence type="ECO:0000313" key="2">
    <source>
        <dbReference type="Proteomes" id="UP000886998"/>
    </source>
</evidence>
<proteinExistence type="predicted"/>
<dbReference type="Proteomes" id="UP000886998">
    <property type="component" value="Unassembled WGS sequence"/>
</dbReference>
<organism evidence="1 2">
    <name type="scientific">Trichonephila inaurata madagascariensis</name>
    <dbReference type="NCBI Taxonomy" id="2747483"/>
    <lineage>
        <taxon>Eukaryota</taxon>
        <taxon>Metazoa</taxon>
        <taxon>Ecdysozoa</taxon>
        <taxon>Arthropoda</taxon>
        <taxon>Chelicerata</taxon>
        <taxon>Arachnida</taxon>
        <taxon>Araneae</taxon>
        <taxon>Araneomorphae</taxon>
        <taxon>Entelegynae</taxon>
        <taxon>Araneoidea</taxon>
        <taxon>Nephilidae</taxon>
        <taxon>Trichonephila</taxon>
        <taxon>Trichonephila inaurata</taxon>
    </lineage>
</organism>
<evidence type="ECO:0000313" key="1">
    <source>
        <dbReference type="EMBL" id="GFY61965.1"/>
    </source>
</evidence>
<dbReference type="OrthoDB" id="10637065at2759"/>
<protein>
    <submittedName>
        <fullName evidence="1">Uncharacterized protein</fullName>
    </submittedName>
</protein>
<sequence>MYSNADLTSPCREQYSMNALMKGSHDTVDLSQMTARCFLARVIATFMRRSSARNPTSPSSLDLTKDRITASFSDPWNASTEFTSTSG</sequence>
<accession>A0A8X6Y062</accession>
<comment type="caution">
    <text evidence="1">The sequence shown here is derived from an EMBL/GenBank/DDBJ whole genome shotgun (WGS) entry which is preliminary data.</text>
</comment>
<keyword evidence="2" id="KW-1185">Reference proteome</keyword>
<reference evidence="1" key="1">
    <citation type="submission" date="2020-08" db="EMBL/GenBank/DDBJ databases">
        <title>Multicomponent nature underlies the extraordinary mechanical properties of spider dragline silk.</title>
        <authorList>
            <person name="Kono N."/>
            <person name="Nakamura H."/>
            <person name="Mori M."/>
            <person name="Yoshida Y."/>
            <person name="Ohtoshi R."/>
            <person name="Malay A.D."/>
            <person name="Moran D.A.P."/>
            <person name="Tomita M."/>
            <person name="Numata K."/>
            <person name="Arakawa K."/>
        </authorList>
    </citation>
    <scope>NUCLEOTIDE SEQUENCE</scope>
</reference>